<feature type="compositionally biased region" description="Basic and acidic residues" evidence="1">
    <location>
        <begin position="159"/>
        <end position="169"/>
    </location>
</feature>
<evidence type="ECO:0000256" key="2">
    <source>
        <dbReference type="SAM" id="Phobius"/>
    </source>
</evidence>
<comment type="caution">
    <text evidence="3">The sequence shown here is derived from an EMBL/GenBank/DDBJ whole genome shotgun (WGS) entry which is preliminary data.</text>
</comment>
<evidence type="ECO:0000313" key="4">
    <source>
        <dbReference type="Proteomes" id="UP001497497"/>
    </source>
</evidence>
<evidence type="ECO:0000313" key="3">
    <source>
        <dbReference type="EMBL" id="CAL1537385.1"/>
    </source>
</evidence>
<name>A0AAV2HVC2_LYMST</name>
<dbReference type="AlphaFoldDB" id="A0AAV2HVC2"/>
<keyword evidence="4" id="KW-1185">Reference proteome</keyword>
<feature type="region of interest" description="Disordered" evidence="1">
    <location>
        <begin position="148"/>
        <end position="188"/>
    </location>
</feature>
<sequence length="192" mass="22231">MSDNKASNWNTVLVFLCVFLLGLTMSLAVVVHFYRSKLQKFRRRPSRISQRLKFLTRNRHSPRIAENTIPYEPKSCDIRRNNGVYENTSQQNQYVNNGVKTFYVEPEPANNIYNNVHPIDYGRYMNEDGLVYVTVHNSEQVIPPKAITRNQRRKVSYTEIDHNKGDKGETTSGDTTGEGEDELIYHNINGVF</sequence>
<protein>
    <submittedName>
        <fullName evidence="3">Uncharacterized protein</fullName>
    </submittedName>
</protein>
<keyword evidence="2" id="KW-0472">Membrane</keyword>
<accession>A0AAV2HVC2</accession>
<gene>
    <name evidence="3" type="ORF">GSLYS_00011298001</name>
</gene>
<evidence type="ECO:0000256" key="1">
    <source>
        <dbReference type="SAM" id="MobiDB-lite"/>
    </source>
</evidence>
<keyword evidence="2" id="KW-0812">Transmembrane</keyword>
<dbReference type="Proteomes" id="UP001497497">
    <property type="component" value="Unassembled WGS sequence"/>
</dbReference>
<feature type="transmembrane region" description="Helical" evidence="2">
    <location>
        <begin position="12"/>
        <end position="34"/>
    </location>
</feature>
<keyword evidence="2" id="KW-1133">Transmembrane helix</keyword>
<reference evidence="3 4" key="1">
    <citation type="submission" date="2024-04" db="EMBL/GenBank/DDBJ databases">
        <authorList>
            <consortium name="Genoscope - CEA"/>
            <person name="William W."/>
        </authorList>
    </citation>
    <scope>NUCLEOTIDE SEQUENCE [LARGE SCALE GENOMIC DNA]</scope>
</reference>
<proteinExistence type="predicted"/>
<organism evidence="3 4">
    <name type="scientific">Lymnaea stagnalis</name>
    <name type="common">Great pond snail</name>
    <name type="synonym">Helix stagnalis</name>
    <dbReference type="NCBI Taxonomy" id="6523"/>
    <lineage>
        <taxon>Eukaryota</taxon>
        <taxon>Metazoa</taxon>
        <taxon>Spiralia</taxon>
        <taxon>Lophotrochozoa</taxon>
        <taxon>Mollusca</taxon>
        <taxon>Gastropoda</taxon>
        <taxon>Heterobranchia</taxon>
        <taxon>Euthyneura</taxon>
        <taxon>Panpulmonata</taxon>
        <taxon>Hygrophila</taxon>
        <taxon>Lymnaeoidea</taxon>
        <taxon>Lymnaeidae</taxon>
        <taxon>Lymnaea</taxon>
    </lineage>
</organism>
<dbReference type="EMBL" id="CAXITT010000260">
    <property type="protein sequence ID" value="CAL1537385.1"/>
    <property type="molecule type" value="Genomic_DNA"/>
</dbReference>